<sequence length="137" mass="15504">METGVARPFGRLLLIQLLPRPVTNLTRRRRGFGRGFRVVGVVLLMTKRSLQGWNRVLLQQGQRRGGRLWSAWVVRRPPPFRSQVDHGYRPQSLREPLSCDQRHAEPAREGSVSGRKGEGVVQRGPPGHGLGWGRTEL</sequence>
<name>A0AAV7EAJ7_ARIFI</name>
<keyword evidence="3" id="KW-1185">Reference proteome</keyword>
<organism evidence="2 3">
    <name type="scientific">Aristolochia fimbriata</name>
    <name type="common">White veined hardy Dutchman's pipe vine</name>
    <dbReference type="NCBI Taxonomy" id="158543"/>
    <lineage>
        <taxon>Eukaryota</taxon>
        <taxon>Viridiplantae</taxon>
        <taxon>Streptophyta</taxon>
        <taxon>Embryophyta</taxon>
        <taxon>Tracheophyta</taxon>
        <taxon>Spermatophyta</taxon>
        <taxon>Magnoliopsida</taxon>
        <taxon>Magnoliidae</taxon>
        <taxon>Piperales</taxon>
        <taxon>Aristolochiaceae</taxon>
        <taxon>Aristolochia</taxon>
    </lineage>
</organism>
<dbReference type="AlphaFoldDB" id="A0AAV7EAJ7"/>
<evidence type="ECO:0000256" key="1">
    <source>
        <dbReference type="SAM" id="MobiDB-lite"/>
    </source>
</evidence>
<feature type="compositionally biased region" description="Gly residues" evidence="1">
    <location>
        <begin position="126"/>
        <end position="137"/>
    </location>
</feature>
<accession>A0AAV7EAJ7</accession>
<proteinExistence type="predicted"/>
<reference evidence="2 3" key="1">
    <citation type="submission" date="2021-07" db="EMBL/GenBank/DDBJ databases">
        <title>The Aristolochia fimbriata genome: insights into angiosperm evolution, floral development and chemical biosynthesis.</title>
        <authorList>
            <person name="Jiao Y."/>
        </authorList>
    </citation>
    <scope>NUCLEOTIDE SEQUENCE [LARGE SCALE GENOMIC DNA]</scope>
    <source>
        <strain evidence="2">IBCAS-2021</strain>
        <tissue evidence="2">Leaf</tissue>
    </source>
</reference>
<evidence type="ECO:0000313" key="2">
    <source>
        <dbReference type="EMBL" id="KAG9445823.1"/>
    </source>
</evidence>
<comment type="caution">
    <text evidence="2">The sequence shown here is derived from an EMBL/GenBank/DDBJ whole genome shotgun (WGS) entry which is preliminary data.</text>
</comment>
<protein>
    <submittedName>
        <fullName evidence="2">Uncharacterized protein</fullName>
    </submittedName>
</protein>
<evidence type="ECO:0000313" key="3">
    <source>
        <dbReference type="Proteomes" id="UP000825729"/>
    </source>
</evidence>
<feature type="region of interest" description="Disordered" evidence="1">
    <location>
        <begin position="83"/>
        <end position="137"/>
    </location>
</feature>
<dbReference type="EMBL" id="JAINDJ010000005">
    <property type="protein sequence ID" value="KAG9445823.1"/>
    <property type="molecule type" value="Genomic_DNA"/>
</dbReference>
<gene>
    <name evidence="2" type="ORF">H6P81_011951</name>
</gene>
<dbReference type="Proteomes" id="UP000825729">
    <property type="component" value="Unassembled WGS sequence"/>
</dbReference>